<evidence type="ECO:0000259" key="1">
    <source>
        <dbReference type="Pfam" id="PF08530"/>
    </source>
</evidence>
<dbReference type="InterPro" id="IPR008979">
    <property type="entry name" value="Galactose-bd-like_sf"/>
</dbReference>
<evidence type="ECO:0000313" key="3">
    <source>
        <dbReference type="Proteomes" id="UP001190700"/>
    </source>
</evidence>
<organism evidence="2 3">
    <name type="scientific">Cymbomonas tetramitiformis</name>
    <dbReference type="NCBI Taxonomy" id="36881"/>
    <lineage>
        <taxon>Eukaryota</taxon>
        <taxon>Viridiplantae</taxon>
        <taxon>Chlorophyta</taxon>
        <taxon>Pyramimonadophyceae</taxon>
        <taxon>Pyramimonadales</taxon>
        <taxon>Pyramimonadaceae</taxon>
        <taxon>Cymbomonas</taxon>
    </lineage>
</organism>
<proteinExistence type="predicted"/>
<dbReference type="AlphaFoldDB" id="A0AAE0C978"/>
<dbReference type="InterPro" id="IPR013736">
    <property type="entry name" value="Xaa-Pro_dipept_C"/>
</dbReference>
<dbReference type="Pfam" id="PF08530">
    <property type="entry name" value="PepX_C"/>
    <property type="match status" value="1"/>
</dbReference>
<dbReference type="SUPFAM" id="SSF49785">
    <property type="entry name" value="Galactose-binding domain-like"/>
    <property type="match status" value="1"/>
</dbReference>
<feature type="domain" description="Xaa-Pro dipeptidyl-peptidase C-terminal" evidence="1">
    <location>
        <begin position="190"/>
        <end position="322"/>
    </location>
</feature>
<dbReference type="EMBL" id="LGRX02027068">
    <property type="protein sequence ID" value="KAK3249860.1"/>
    <property type="molecule type" value="Genomic_DNA"/>
</dbReference>
<evidence type="ECO:0000313" key="2">
    <source>
        <dbReference type="EMBL" id="KAK3249860.1"/>
    </source>
</evidence>
<accession>A0AAE0C978</accession>
<sequence>MGAYTEDVTLQPNQVVKFCGGLTGPKRLDLSIAQHLSAESGGFLNYGGPFSPDNFVWDTVHRWFDRWLRNSTNGIDAESAFNVQVDTGESTTPVYHALGTYPSPQINFRRLHFQLDLPNESDDSPLLQNHPENISAACTGHLNNDSDPSTAFMNNCTTLVLQKQAENREWTQEIRNRTFPKLNTTWDRPRLQRWPSGNLSHLSFFLDSSGAGYTIISGADTLASSTNAADIAYATVADRLSKWIRNAFDPTEDVLISMDQIDFRHGMTMYSEILAGGVHLCGIPSLKLEVLTSTQNQFQLVAYLFDIDESGTGLLLTHGVWTWSK</sequence>
<feature type="non-terminal residue" evidence="2">
    <location>
        <position position="325"/>
    </location>
</feature>
<reference evidence="2 3" key="1">
    <citation type="journal article" date="2015" name="Genome Biol. Evol.">
        <title>Comparative Genomics of a Bacterivorous Green Alga Reveals Evolutionary Causalities and Consequences of Phago-Mixotrophic Mode of Nutrition.</title>
        <authorList>
            <person name="Burns J.A."/>
            <person name="Paasch A."/>
            <person name="Narechania A."/>
            <person name="Kim E."/>
        </authorList>
    </citation>
    <scope>NUCLEOTIDE SEQUENCE [LARGE SCALE GENOMIC DNA]</scope>
    <source>
        <strain evidence="2 3">PLY_AMNH</strain>
    </source>
</reference>
<protein>
    <recommendedName>
        <fullName evidence="1">Xaa-Pro dipeptidyl-peptidase C-terminal domain-containing protein</fullName>
    </recommendedName>
</protein>
<dbReference type="Proteomes" id="UP001190700">
    <property type="component" value="Unassembled WGS sequence"/>
</dbReference>
<gene>
    <name evidence="2" type="ORF">CYMTET_40732</name>
</gene>
<keyword evidence="3" id="KW-1185">Reference proteome</keyword>
<dbReference type="GO" id="GO:0008239">
    <property type="term" value="F:dipeptidyl-peptidase activity"/>
    <property type="evidence" value="ECO:0007669"/>
    <property type="project" value="InterPro"/>
</dbReference>
<name>A0AAE0C978_9CHLO</name>
<comment type="caution">
    <text evidence="2">The sequence shown here is derived from an EMBL/GenBank/DDBJ whole genome shotgun (WGS) entry which is preliminary data.</text>
</comment>